<evidence type="ECO:0000313" key="4">
    <source>
        <dbReference type="Proteomes" id="UP000011531"/>
    </source>
</evidence>
<organism evidence="3 4">
    <name type="scientific">Natronococcus jeotgali DSM 18795</name>
    <dbReference type="NCBI Taxonomy" id="1227498"/>
    <lineage>
        <taxon>Archaea</taxon>
        <taxon>Methanobacteriati</taxon>
        <taxon>Methanobacteriota</taxon>
        <taxon>Stenosarchaea group</taxon>
        <taxon>Halobacteria</taxon>
        <taxon>Halobacteriales</taxon>
        <taxon>Natrialbaceae</taxon>
        <taxon>Natronococcus</taxon>
    </lineage>
</organism>
<evidence type="ECO:0000259" key="2">
    <source>
        <dbReference type="Pfam" id="PF12802"/>
    </source>
</evidence>
<feature type="region of interest" description="Disordered" evidence="1">
    <location>
        <begin position="1"/>
        <end position="33"/>
    </location>
</feature>
<dbReference type="Proteomes" id="UP000011531">
    <property type="component" value="Unassembled WGS sequence"/>
</dbReference>
<accession>L9XXY7</accession>
<feature type="region of interest" description="Disordered" evidence="1">
    <location>
        <begin position="82"/>
        <end position="101"/>
    </location>
</feature>
<dbReference type="AlphaFoldDB" id="L9XXY7"/>
<dbReference type="EMBL" id="AOIA01000017">
    <property type="protein sequence ID" value="ELY66362.1"/>
    <property type="molecule type" value="Genomic_DNA"/>
</dbReference>
<name>L9XXY7_9EURY</name>
<reference evidence="3 4" key="1">
    <citation type="journal article" date="2014" name="PLoS Genet.">
        <title>Phylogenetically driven sequencing of extremely halophilic archaea reveals strategies for static and dynamic osmo-response.</title>
        <authorList>
            <person name="Becker E.A."/>
            <person name="Seitzer P.M."/>
            <person name="Tritt A."/>
            <person name="Larsen D."/>
            <person name="Krusor M."/>
            <person name="Yao A.I."/>
            <person name="Wu D."/>
            <person name="Madern D."/>
            <person name="Eisen J.A."/>
            <person name="Darling A.E."/>
            <person name="Facciotti M.T."/>
        </authorList>
    </citation>
    <scope>NUCLEOTIDE SEQUENCE [LARGE SCALE GENOMIC DNA]</scope>
    <source>
        <strain evidence="3 4">DSM 18795</strain>
    </source>
</reference>
<gene>
    <name evidence="3" type="ORF">C492_00519</name>
</gene>
<protein>
    <submittedName>
        <fullName evidence="3">ArsR family transcriptional regulator</fullName>
    </submittedName>
</protein>
<dbReference type="Gene3D" id="1.10.10.10">
    <property type="entry name" value="Winged helix-like DNA-binding domain superfamily/Winged helix DNA-binding domain"/>
    <property type="match status" value="1"/>
</dbReference>
<sequence length="101" mass="11470">MPSAIDARRSTRRWTMSSKGQTSSEDTTLADLPPSSKLIHKILEHEDELTQHQLAEESLLNQRTIRYGIHLLEEEGLIDSRPSLEDGRQSLYSLPGDRDGR</sequence>
<evidence type="ECO:0000313" key="3">
    <source>
        <dbReference type="EMBL" id="ELY66362.1"/>
    </source>
</evidence>
<dbReference type="SUPFAM" id="SSF46785">
    <property type="entry name" value="Winged helix' DNA-binding domain"/>
    <property type="match status" value="1"/>
</dbReference>
<proteinExistence type="predicted"/>
<evidence type="ECO:0000256" key="1">
    <source>
        <dbReference type="SAM" id="MobiDB-lite"/>
    </source>
</evidence>
<feature type="compositionally biased region" description="Polar residues" evidence="1">
    <location>
        <begin position="13"/>
        <end position="27"/>
    </location>
</feature>
<comment type="caution">
    <text evidence="3">The sequence shown here is derived from an EMBL/GenBank/DDBJ whole genome shotgun (WGS) entry which is preliminary data.</text>
</comment>
<dbReference type="InterPro" id="IPR036388">
    <property type="entry name" value="WH-like_DNA-bd_sf"/>
</dbReference>
<dbReference type="Pfam" id="PF12802">
    <property type="entry name" value="MarR_2"/>
    <property type="match status" value="1"/>
</dbReference>
<dbReference type="GO" id="GO:0003700">
    <property type="term" value="F:DNA-binding transcription factor activity"/>
    <property type="evidence" value="ECO:0007669"/>
    <property type="project" value="InterPro"/>
</dbReference>
<keyword evidence="4" id="KW-1185">Reference proteome</keyword>
<dbReference type="STRING" id="1227498.C492_00519"/>
<dbReference type="InterPro" id="IPR036390">
    <property type="entry name" value="WH_DNA-bd_sf"/>
</dbReference>
<feature type="domain" description="HTH marR-type" evidence="2">
    <location>
        <begin position="42"/>
        <end position="89"/>
    </location>
</feature>
<dbReference type="InterPro" id="IPR000835">
    <property type="entry name" value="HTH_MarR-typ"/>
</dbReference>